<dbReference type="GO" id="GO:0005524">
    <property type="term" value="F:ATP binding"/>
    <property type="evidence" value="ECO:0007669"/>
    <property type="project" value="InterPro"/>
</dbReference>
<proteinExistence type="predicted"/>
<dbReference type="AlphaFoldDB" id="A0A9N9TFD2"/>
<evidence type="ECO:0000259" key="1">
    <source>
        <dbReference type="SMART" id="SM00382"/>
    </source>
</evidence>
<protein>
    <recommendedName>
        <fullName evidence="1">AAA+ ATPase domain-containing protein</fullName>
    </recommendedName>
</protein>
<dbReference type="PANTHER" id="PTHR23074:SF72">
    <property type="entry name" value="VACUOLAR PROTEIN SORTING-ASSOCIATED PROTEIN 4B"/>
    <property type="match status" value="1"/>
</dbReference>
<organism evidence="2 3">
    <name type="scientific">Phyllotreta striolata</name>
    <name type="common">Striped flea beetle</name>
    <name type="synonym">Crioceris striolata</name>
    <dbReference type="NCBI Taxonomy" id="444603"/>
    <lineage>
        <taxon>Eukaryota</taxon>
        <taxon>Metazoa</taxon>
        <taxon>Ecdysozoa</taxon>
        <taxon>Arthropoda</taxon>
        <taxon>Hexapoda</taxon>
        <taxon>Insecta</taxon>
        <taxon>Pterygota</taxon>
        <taxon>Neoptera</taxon>
        <taxon>Endopterygota</taxon>
        <taxon>Coleoptera</taxon>
        <taxon>Polyphaga</taxon>
        <taxon>Cucujiformia</taxon>
        <taxon>Chrysomeloidea</taxon>
        <taxon>Chrysomelidae</taxon>
        <taxon>Galerucinae</taxon>
        <taxon>Alticini</taxon>
        <taxon>Phyllotreta</taxon>
    </lineage>
</organism>
<keyword evidence="3" id="KW-1185">Reference proteome</keyword>
<dbReference type="GO" id="GO:0016197">
    <property type="term" value="P:endosomal transport"/>
    <property type="evidence" value="ECO:0007669"/>
    <property type="project" value="TreeGrafter"/>
</dbReference>
<dbReference type="InterPro" id="IPR050304">
    <property type="entry name" value="MT-severing_AAA_ATPase"/>
</dbReference>
<dbReference type="EMBL" id="OU900094">
    <property type="protein sequence ID" value="CAG9853764.1"/>
    <property type="molecule type" value="Genomic_DNA"/>
</dbReference>
<dbReference type="OrthoDB" id="5334845at2759"/>
<dbReference type="Proteomes" id="UP001153712">
    <property type="component" value="Chromosome 1"/>
</dbReference>
<reference evidence="2" key="1">
    <citation type="submission" date="2022-01" db="EMBL/GenBank/DDBJ databases">
        <authorList>
            <person name="King R."/>
        </authorList>
    </citation>
    <scope>NUCLEOTIDE SEQUENCE</scope>
</reference>
<dbReference type="Gene3D" id="3.40.50.300">
    <property type="entry name" value="P-loop containing nucleotide triphosphate hydrolases"/>
    <property type="match status" value="1"/>
</dbReference>
<dbReference type="Pfam" id="PF00004">
    <property type="entry name" value="AAA"/>
    <property type="match status" value="1"/>
</dbReference>
<name>A0A9N9TFD2_PHYSR</name>
<dbReference type="SMART" id="SM00382">
    <property type="entry name" value="AAA"/>
    <property type="match status" value="1"/>
</dbReference>
<dbReference type="InterPro" id="IPR003593">
    <property type="entry name" value="AAA+_ATPase"/>
</dbReference>
<dbReference type="InterPro" id="IPR027417">
    <property type="entry name" value="P-loop_NTPase"/>
</dbReference>
<dbReference type="PANTHER" id="PTHR23074">
    <property type="entry name" value="AAA DOMAIN-CONTAINING"/>
    <property type="match status" value="1"/>
</dbReference>
<sequence>MDEDSLMLHLYDSTVECYEELLGLCQTDGPMNSMQIKLKMNECSRKMQSVINAEDNSGPYVVHLFQLKQHMQTLIKFVKTKESKRLVPDKKSTSSKELDQLVEDALERPRVQGFQDVAGMRDIKGLLLSLIVLPKTQSQLFQNQKLSNSFLLFGPPGTGKTQVVHALAYEANANLYCITAGDLMSSYVGQTEKNVKFLFEYLRKKDSLSLLFIDEIDGFCKKRSESEMDHNRRIKTELLCQISQMDDQSNFFLICATNCPWDLDSAFLRRFHKRLYVPLPNSAERWELFETFIKNAPSKVTFFDNREFLISNTEGWSGSDISDLVQETLNARIVELQYTKIWKKCPDGFYEPLDENGQDYNGNFTYADLKDLPSCSIRARNVETKDIFFAFEHASPTVTKAEVRKFEDFCKV</sequence>
<dbReference type="Gene3D" id="1.10.8.60">
    <property type="match status" value="1"/>
</dbReference>
<dbReference type="GO" id="GO:0016887">
    <property type="term" value="F:ATP hydrolysis activity"/>
    <property type="evidence" value="ECO:0007669"/>
    <property type="project" value="InterPro"/>
</dbReference>
<evidence type="ECO:0000313" key="2">
    <source>
        <dbReference type="EMBL" id="CAG9853764.1"/>
    </source>
</evidence>
<accession>A0A9N9TFD2</accession>
<dbReference type="GO" id="GO:0007033">
    <property type="term" value="P:vacuole organization"/>
    <property type="evidence" value="ECO:0007669"/>
    <property type="project" value="TreeGrafter"/>
</dbReference>
<evidence type="ECO:0000313" key="3">
    <source>
        <dbReference type="Proteomes" id="UP001153712"/>
    </source>
</evidence>
<dbReference type="InterPro" id="IPR003959">
    <property type="entry name" value="ATPase_AAA_core"/>
</dbReference>
<gene>
    <name evidence="2" type="ORF">PHYEVI_LOCUS235</name>
</gene>
<feature type="domain" description="AAA+ ATPase" evidence="1">
    <location>
        <begin position="146"/>
        <end position="281"/>
    </location>
</feature>
<dbReference type="SUPFAM" id="SSF52540">
    <property type="entry name" value="P-loop containing nucleoside triphosphate hydrolases"/>
    <property type="match status" value="1"/>
</dbReference>